<dbReference type="InterPro" id="IPR004606">
    <property type="entry name" value="Mop_domain"/>
</dbReference>
<dbReference type="RefSeq" id="WP_004716996.1">
    <property type="nucleotide sequence ID" value="NZ_CABIHR010000007.1"/>
</dbReference>
<feature type="region of interest" description="Required for dimer formation and molybdate binding" evidence="6">
    <location>
        <begin position="124"/>
        <end position="132"/>
    </location>
</feature>
<keyword evidence="10" id="KW-1185">Reference proteome</keyword>
<dbReference type="Proteomes" id="UP000255169">
    <property type="component" value="Unassembled WGS sequence"/>
</dbReference>
<dbReference type="InterPro" id="IPR003725">
    <property type="entry name" value="ModE-bd_N"/>
</dbReference>
<evidence type="ECO:0000256" key="2">
    <source>
        <dbReference type="ARBA" id="ARBA00022448"/>
    </source>
</evidence>
<dbReference type="eggNOG" id="COG2005">
    <property type="taxonomic scope" value="Bacteria"/>
</dbReference>
<accession>A0A085U4H6</accession>
<evidence type="ECO:0000256" key="3">
    <source>
        <dbReference type="ARBA" id="ARBA00022505"/>
    </source>
</evidence>
<dbReference type="NCBIfam" id="TIGR00638">
    <property type="entry name" value="Mop"/>
    <property type="match status" value="1"/>
</dbReference>
<dbReference type="InterPro" id="IPR016462">
    <property type="entry name" value="ModE"/>
</dbReference>
<keyword evidence="8" id="KW-0238">DNA-binding</keyword>
<protein>
    <submittedName>
        <fullName evidence="8">DNA-binding domain of ModE / Molybdate-binding domain of ModE</fullName>
    </submittedName>
    <submittedName>
        <fullName evidence="9">DNA-binding transcriptional regulator ModE</fullName>
    </submittedName>
</protein>
<organism evidence="8">
    <name type="scientific">Yersinia ruckeri</name>
    <dbReference type="NCBI Taxonomy" id="29486"/>
    <lineage>
        <taxon>Bacteria</taxon>
        <taxon>Pseudomonadati</taxon>
        <taxon>Pseudomonadota</taxon>
        <taxon>Gammaproteobacteria</taxon>
        <taxon>Enterobacterales</taxon>
        <taxon>Yersiniaceae</taxon>
        <taxon>Yersinia</taxon>
    </lineage>
</organism>
<dbReference type="InterPro" id="IPR008995">
    <property type="entry name" value="Mo/tungstate-bd_C_term_dom"/>
</dbReference>
<dbReference type="InterPro" id="IPR036388">
    <property type="entry name" value="WH-like_DNA-bd_sf"/>
</dbReference>
<dbReference type="InterPro" id="IPR000847">
    <property type="entry name" value="LysR_HTH_N"/>
</dbReference>
<feature type="domain" description="Mop" evidence="7">
    <location>
        <begin position="195"/>
        <end position="261"/>
    </location>
</feature>
<comment type="similarity">
    <text evidence="1 5">Belongs to the ModE family.</text>
</comment>
<dbReference type="GO" id="GO:0015689">
    <property type="term" value="P:molybdate ion transport"/>
    <property type="evidence" value="ECO:0007669"/>
    <property type="project" value="UniProtKB-UniRule"/>
</dbReference>
<reference evidence="9 10" key="2">
    <citation type="submission" date="2018-06" db="EMBL/GenBank/DDBJ databases">
        <authorList>
            <consortium name="Pathogen Informatics"/>
            <person name="Doyle S."/>
        </authorList>
    </citation>
    <scope>NUCLEOTIDE SEQUENCE [LARGE SCALE GENOMIC DNA]</scope>
    <source>
        <strain evidence="9 10">NCTC10476</strain>
    </source>
</reference>
<dbReference type="GO" id="GO:0003677">
    <property type="term" value="F:DNA binding"/>
    <property type="evidence" value="ECO:0007669"/>
    <property type="project" value="UniProtKB-KW"/>
</dbReference>
<dbReference type="GeneID" id="66878928"/>
<dbReference type="NCBIfam" id="NF007957">
    <property type="entry name" value="PRK10676.1"/>
    <property type="match status" value="1"/>
</dbReference>
<feature type="domain" description="Mop" evidence="7">
    <location>
        <begin position="123"/>
        <end position="190"/>
    </location>
</feature>
<dbReference type="InterPro" id="IPR051815">
    <property type="entry name" value="Molybdate_resp_trans_reg"/>
</dbReference>
<evidence type="ECO:0000259" key="7">
    <source>
        <dbReference type="PROSITE" id="PS51866"/>
    </source>
</evidence>
<dbReference type="PANTHER" id="PTHR30432">
    <property type="entry name" value="TRANSCRIPTIONAL REGULATOR MODE"/>
    <property type="match status" value="1"/>
</dbReference>
<dbReference type="eggNOG" id="COG3585">
    <property type="taxonomic scope" value="Bacteria"/>
</dbReference>
<dbReference type="EMBL" id="UHJG01000001">
    <property type="protein sequence ID" value="SUP99684.1"/>
    <property type="molecule type" value="Genomic_DNA"/>
</dbReference>
<keyword evidence="4" id="KW-0677">Repeat</keyword>
<dbReference type="GO" id="GO:0003700">
    <property type="term" value="F:DNA-binding transcription factor activity"/>
    <property type="evidence" value="ECO:0007669"/>
    <property type="project" value="InterPro"/>
</dbReference>
<dbReference type="InterPro" id="IPR005116">
    <property type="entry name" value="Transp-assoc_OB_typ1"/>
</dbReference>
<sequence length="263" mass="28156">MQAEILLTLKLQHRLFADPRRIALLKQIQHTGSISQGAKLAGISYKSAWDAINEMNTLAEETLVDRATGGKGGGGAQLTRYGERLIQLYDLLAQIQQKAFDTLSDDSLPLDSLLAAISRFSLQTSARNQFFGTVIERDHRQVQQQVTILLADGKTQLCAAITQQSADRLHLSAGKEVLALIKAPWVKLVTDQALASAADNALSGSVASIDPGTAQSEVIVTLSGGASLCSTLSNHKLHQLNLQVGSPVTAMFNADQVIIATLC</sequence>
<keyword evidence="2 5" id="KW-0813">Transport</keyword>
<name>A0A085U4H6_YERRU</name>
<gene>
    <name evidence="9" type="primary">modE</name>
    <name evidence="8" type="ORF">CSF007_5990</name>
    <name evidence="9" type="ORF">NCTC10476_00921</name>
</gene>
<dbReference type="STRING" id="29486.UGYR_15650"/>
<dbReference type="PATRIC" id="fig|29486.44.peg.2793"/>
<dbReference type="Pfam" id="PF00126">
    <property type="entry name" value="HTH_1"/>
    <property type="match status" value="1"/>
</dbReference>
<dbReference type="Pfam" id="PF03459">
    <property type="entry name" value="TOBE"/>
    <property type="match status" value="2"/>
</dbReference>
<dbReference type="AlphaFoldDB" id="A0A085U4H6"/>
<dbReference type="SUPFAM" id="SSF46785">
    <property type="entry name" value="Winged helix' DNA-binding domain"/>
    <property type="match status" value="1"/>
</dbReference>
<evidence type="ECO:0000256" key="5">
    <source>
        <dbReference type="PIRNR" id="PIRNR005763"/>
    </source>
</evidence>
<dbReference type="GO" id="GO:0030151">
    <property type="term" value="F:molybdenum ion binding"/>
    <property type="evidence" value="ECO:0007669"/>
    <property type="project" value="UniProtKB-UniRule"/>
</dbReference>
<dbReference type="OrthoDB" id="9800709at2"/>
<dbReference type="Gene3D" id="2.40.50.100">
    <property type="match status" value="2"/>
</dbReference>
<evidence type="ECO:0000313" key="9">
    <source>
        <dbReference type="EMBL" id="SUP99684.1"/>
    </source>
</evidence>
<dbReference type="SUPFAM" id="SSF50331">
    <property type="entry name" value="MOP-like"/>
    <property type="match status" value="2"/>
</dbReference>
<reference evidence="8" key="1">
    <citation type="journal article" date="2015" name="Genome Announc.">
        <title>Complete Genome Sequence of Yersinia ruckeri Strain CSF007-82, Etiologic Agent of Red Mouth Disease in Salmonid Fish.</title>
        <authorList>
            <person name="Nelson M.C."/>
            <person name="LaPatra S.E."/>
            <person name="Welch T.J."/>
            <person name="Graf J."/>
        </authorList>
    </citation>
    <scope>NUCLEOTIDE SEQUENCE</scope>
    <source>
        <strain evidence="8">CSF007-82</strain>
    </source>
</reference>
<evidence type="ECO:0000256" key="1">
    <source>
        <dbReference type="ARBA" id="ARBA00008110"/>
    </source>
</evidence>
<evidence type="ECO:0000256" key="4">
    <source>
        <dbReference type="ARBA" id="ARBA00022737"/>
    </source>
</evidence>
<dbReference type="PANTHER" id="PTHR30432:SF1">
    <property type="entry name" value="DNA-BINDING TRANSCRIPTIONAL DUAL REGULATOR MODE"/>
    <property type="match status" value="1"/>
</dbReference>
<keyword evidence="3 5" id="KW-0500">Molybdenum</keyword>
<dbReference type="Gene3D" id="1.10.10.10">
    <property type="entry name" value="Winged helix-like DNA-binding domain superfamily/Winged helix DNA-binding domain"/>
    <property type="match status" value="1"/>
</dbReference>
<dbReference type="NCBIfam" id="TIGR00637">
    <property type="entry name" value="ModE_repress"/>
    <property type="match status" value="1"/>
</dbReference>
<dbReference type="KEGG" id="yrb:UGYR_15650"/>
<dbReference type="PIRSF" id="PIRSF005763">
    <property type="entry name" value="Txn_reg_ModE"/>
    <property type="match status" value="1"/>
</dbReference>
<evidence type="ECO:0000256" key="6">
    <source>
        <dbReference type="PIRSR" id="PIRSR005763-1"/>
    </source>
</evidence>
<dbReference type="InterPro" id="IPR036390">
    <property type="entry name" value="WH_DNA-bd_sf"/>
</dbReference>
<proteinExistence type="inferred from homology"/>
<evidence type="ECO:0000313" key="8">
    <source>
        <dbReference type="EMBL" id="CEK26955.1"/>
    </source>
</evidence>
<dbReference type="PROSITE" id="PS51866">
    <property type="entry name" value="MOP"/>
    <property type="match status" value="2"/>
</dbReference>
<dbReference type="EMBL" id="LN681231">
    <property type="protein sequence ID" value="CEK26955.1"/>
    <property type="molecule type" value="Genomic_DNA"/>
</dbReference>
<evidence type="ECO:0000313" key="10">
    <source>
        <dbReference type="Proteomes" id="UP000255169"/>
    </source>
</evidence>